<dbReference type="WBParaSite" id="PEQ_0000389201-mRNA-1">
    <property type="protein sequence ID" value="PEQ_0000389201-mRNA-1"/>
    <property type="gene ID" value="PEQ_0000389201"/>
</dbReference>
<protein>
    <submittedName>
        <fullName evidence="2">Uncharacterized protein</fullName>
    </submittedName>
</protein>
<dbReference type="Proteomes" id="UP000887564">
    <property type="component" value="Unplaced"/>
</dbReference>
<name>A0A914RGI4_PAREQ</name>
<dbReference type="AlphaFoldDB" id="A0A914RGI4"/>
<organism evidence="1 2">
    <name type="scientific">Parascaris equorum</name>
    <name type="common">Equine roundworm</name>
    <dbReference type="NCBI Taxonomy" id="6256"/>
    <lineage>
        <taxon>Eukaryota</taxon>
        <taxon>Metazoa</taxon>
        <taxon>Ecdysozoa</taxon>
        <taxon>Nematoda</taxon>
        <taxon>Chromadorea</taxon>
        <taxon>Rhabditida</taxon>
        <taxon>Spirurina</taxon>
        <taxon>Ascaridomorpha</taxon>
        <taxon>Ascaridoidea</taxon>
        <taxon>Ascarididae</taxon>
        <taxon>Parascaris</taxon>
    </lineage>
</organism>
<evidence type="ECO:0000313" key="1">
    <source>
        <dbReference type="Proteomes" id="UP000887564"/>
    </source>
</evidence>
<evidence type="ECO:0000313" key="2">
    <source>
        <dbReference type="WBParaSite" id="PEQ_0000389201-mRNA-1"/>
    </source>
</evidence>
<sequence>MNERRACTRTHACFSRLRSLHASLRGAVGFQEEHPVDARMCLVDDALCLLIEQIVTSHMMTISKDLYMTAVLSTSFSRFRAV</sequence>
<accession>A0A914RGI4</accession>
<reference evidence="2" key="1">
    <citation type="submission" date="2022-11" db="UniProtKB">
        <authorList>
            <consortium name="WormBaseParasite"/>
        </authorList>
    </citation>
    <scope>IDENTIFICATION</scope>
</reference>
<proteinExistence type="predicted"/>
<keyword evidence="1" id="KW-1185">Reference proteome</keyword>